<dbReference type="Proteomes" id="UP000694005">
    <property type="component" value="Chromosome A07"/>
</dbReference>
<name>A0A3P6B082_BRACM</name>
<dbReference type="AlphaFoldDB" id="A0A3P6B082"/>
<dbReference type="EMBL" id="LS974623">
    <property type="protein sequence ID" value="CAG7901392.1"/>
    <property type="molecule type" value="Genomic_DNA"/>
</dbReference>
<reference evidence="2" key="1">
    <citation type="submission" date="2018-11" db="EMBL/GenBank/DDBJ databases">
        <authorList>
            <consortium name="Genoscope - CEA"/>
            <person name="William W."/>
        </authorList>
    </citation>
    <scope>NUCLEOTIDE SEQUENCE</scope>
</reference>
<protein>
    <submittedName>
        <fullName evidence="1">Uncharacterized protein</fullName>
    </submittedName>
</protein>
<dbReference type="EMBL" id="LR031574">
    <property type="protein sequence ID" value="VDC96727.1"/>
    <property type="molecule type" value="Genomic_DNA"/>
</dbReference>
<evidence type="ECO:0000313" key="2">
    <source>
        <dbReference type="EMBL" id="VDC96727.1"/>
    </source>
</evidence>
<gene>
    <name evidence="2" type="ORF">BRAA07T28668Z</name>
    <name evidence="1" type="ORF">BRAPAZ1V2_A07P10360.2</name>
</gene>
<proteinExistence type="predicted"/>
<organism evidence="2">
    <name type="scientific">Brassica campestris</name>
    <name type="common">Field mustard</name>
    <dbReference type="NCBI Taxonomy" id="3711"/>
    <lineage>
        <taxon>Eukaryota</taxon>
        <taxon>Viridiplantae</taxon>
        <taxon>Streptophyta</taxon>
        <taxon>Embryophyta</taxon>
        <taxon>Tracheophyta</taxon>
        <taxon>Spermatophyta</taxon>
        <taxon>Magnoliopsida</taxon>
        <taxon>eudicotyledons</taxon>
        <taxon>Gunneridae</taxon>
        <taxon>Pentapetalae</taxon>
        <taxon>rosids</taxon>
        <taxon>malvids</taxon>
        <taxon>Brassicales</taxon>
        <taxon>Brassicaceae</taxon>
        <taxon>Brassiceae</taxon>
        <taxon>Brassica</taxon>
    </lineage>
</organism>
<feature type="non-terminal residue" evidence="2">
    <location>
        <position position="1"/>
    </location>
</feature>
<dbReference type="Gramene" id="A07p10360.2_BraZ1">
    <property type="protein sequence ID" value="A07p10360.2_BraZ1.CDS.1"/>
    <property type="gene ID" value="A07g10360.2_BraZ1"/>
</dbReference>
<evidence type="ECO:0000313" key="1">
    <source>
        <dbReference type="EMBL" id="CAG7901392.1"/>
    </source>
</evidence>
<accession>A0A3P6B082</accession>
<sequence>FSRPGHQRRILLTAVCWSYGEAWKTWMQSAFRVVLKRIEIFRSLRQSVFCPEV</sequence>